<comment type="caution">
    <text evidence="11">The sequence shown here is derived from an EMBL/GenBank/DDBJ whole genome shotgun (WGS) entry which is preliminary data.</text>
</comment>
<feature type="region of interest" description="Disordered" evidence="8">
    <location>
        <begin position="391"/>
        <end position="429"/>
    </location>
</feature>
<dbReference type="InterPro" id="IPR025944">
    <property type="entry name" value="Sigma_54_int_dom_CS"/>
</dbReference>
<dbReference type="SMART" id="SM00220">
    <property type="entry name" value="S_TKc"/>
    <property type="match status" value="1"/>
</dbReference>
<reference evidence="11 12" key="1">
    <citation type="submission" date="2023-01" db="EMBL/GenBank/DDBJ databases">
        <title>Minimal conservation of predation-associated metabolite biosynthetic gene clusters underscores biosynthetic potential of Myxococcota including descriptions for ten novel species: Archangium lansinium sp. nov., Myxococcus landrumus sp. nov., Nannocystis bai.</title>
        <authorList>
            <person name="Ahearne A."/>
            <person name="Stevens C."/>
            <person name="Dowd S."/>
        </authorList>
    </citation>
    <scope>NUCLEOTIDE SEQUENCE [LARGE SCALE GENOMIC DNA]</scope>
    <source>
        <strain evidence="11 12">WIWO2</strain>
    </source>
</reference>
<dbReference type="Gene3D" id="3.40.50.300">
    <property type="entry name" value="P-loop containing nucleotide triphosphate hydrolases"/>
    <property type="match status" value="1"/>
</dbReference>
<keyword evidence="12" id="KW-1185">Reference proteome</keyword>
<feature type="binding site" evidence="6">
    <location>
        <position position="40"/>
    </location>
    <ligand>
        <name>ATP</name>
        <dbReference type="ChEBI" id="CHEBI:30616"/>
    </ligand>
</feature>
<evidence type="ECO:0000256" key="3">
    <source>
        <dbReference type="ARBA" id="ARBA00023015"/>
    </source>
</evidence>
<feature type="compositionally biased region" description="Basic and acidic residues" evidence="8">
    <location>
        <begin position="1534"/>
        <end position="1544"/>
    </location>
</feature>
<dbReference type="InterPro" id="IPR002197">
    <property type="entry name" value="HTH_Fis"/>
</dbReference>
<dbReference type="EMBL" id="JAQNDK010000002">
    <property type="protein sequence ID" value="MDC0680379.1"/>
    <property type="molecule type" value="Genomic_DNA"/>
</dbReference>
<evidence type="ECO:0000256" key="4">
    <source>
        <dbReference type="ARBA" id="ARBA00023125"/>
    </source>
</evidence>
<dbReference type="Gene3D" id="3.30.200.20">
    <property type="entry name" value="Phosphorylase Kinase, domain 1"/>
    <property type="match status" value="1"/>
</dbReference>
<dbReference type="InterPro" id="IPR002078">
    <property type="entry name" value="Sigma_54_int"/>
</dbReference>
<feature type="domain" description="Sigma-54 factor interaction" evidence="10">
    <location>
        <begin position="1251"/>
        <end position="1480"/>
    </location>
</feature>
<dbReference type="InterPro" id="IPR058031">
    <property type="entry name" value="AAA_lid_NorR"/>
</dbReference>
<dbReference type="SMART" id="SM00028">
    <property type="entry name" value="TPR"/>
    <property type="match status" value="3"/>
</dbReference>
<dbReference type="SUPFAM" id="SSF48452">
    <property type="entry name" value="TPR-like"/>
    <property type="match status" value="1"/>
</dbReference>
<dbReference type="Gene3D" id="1.10.510.10">
    <property type="entry name" value="Transferase(Phosphotransferase) domain 1"/>
    <property type="match status" value="1"/>
</dbReference>
<keyword evidence="7" id="KW-0175">Coiled coil</keyword>
<dbReference type="SUPFAM" id="SSF55781">
    <property type="entry name" value="GAF domain-like"/>
    <property type="match status" value="1"/>
</dbReference>
<evidence type="ECO:0000313" key="11">
    <source>
        <dbReference type="EMBL" id="MDC0680379.1"/>
    </source>
</evidence>
<dbReference type="PROSITE" id="PS50011">
    <property type="entry name" value="PROTEIN_KINASE_DOM"/>
    <property type="match status" value="1"/>
</dbReference>
<dbReference type="InterPro" id="IPR003018">
    <property type="entry name" value="GAF"/>
</dbReference>
<dbReference type="SMART" id="SM00382">
    <property type="entry name" value="AAA"/>
    <property type="match status" value="2"/>
</dbReference>
<dbReference type="PROSITE" id="PS00108">
    <property type="entry name" value="PROTEIN_KINASE_ST"/>
    <property type="match status" value="1"/>
</dbReference>
<dbReference type="PROSITE" id="PS00675">
    <property type="entry name" value="SIGMA54_INTERACT_1"/>
    <property type="match status" value="1"/>
</dbReference>
<protein>
    <submittedName>
        <fullName evidence="11">Sigma 54-interacting transcriptional regulator</fullName>
    </submittedName>
</protein>
<dbReference type="Pfam" id="PF00069">
    <property type="entry name" value="Pkinase"/>
    <property type="match status" value="1"/>
</dbReference>
<dbReference type="RefSeq" id="WP_272097420.1">
    <property type="nucleotide sequence ID" value="NZ_JAQNDK010000002.1"/>
</dbReference>
<dbReference type="Gene3D" id="1.10.10.60">
    <property type="entry name" value="Homeodomain-like"/>
    <property type="match status" value="1"/>
</dbReference>
<keyword evidence="2 6" id="KW-0067">ATP-binding</keyword>
<dbReference type="PROSITE" id="PS00107">
    <property type="entry name" value="PROTEIN_KINASE_ATP"/>
    <property type="match status" value="1"/>
</dbReference>
<dbReference type="InterPro" id="IPR003593">
    <property type="entry name" value="AAA+_ATPase"/>
</dbReference>
<dbReference type="Pfam" id="PF13424">
    <property type="entry name" value="TPR_12"/>
    <property type="match status" value="1"/>
</dbReference>
<keyword evidence="4" id="KW-0238">DNA-binding</keyword>
<sequence>MTSRPLFPPRYEPIGALGKGGGGEVWAVRDRLTGKTVALKTLGEEADEPEVLALVREAAALSGVEGLGVPRVLRFGRLPASGRPFMVRELVEGTSLADLLARKGDLARNLAAIADAADQLTRLHRALLLHGDVKPANIIVGEGGRATLVDLGLAAPFRDDGSRPLGLTPRYAAPELFKGDALTVRAEVFALGATLAEALRDSGGDRDPKVVEALQGVVDRATAKDPNARYPSADELANALRRAARLPSGPGEEAGRPGEAGARPDADAGAVVWPIVGLDAPSTRLLAQIMALPAGGGLSIDGPRSSGRSALLRRIAWSLEVGGYAVAWVEAARVADPREALSIELSEHDLGRVTALVDDADRLGDAALERLDEVRKAGGKLVFVLGDPSEGGAGRASGAPRAARGAPADDAPRTARGAPADDAPSPARLGRGFERFEMAPLDEQVARELVQRTIPSLSDAVAAHVVSRAGRWPGRIREIVARIARAPVASTEDVDRLLDAPPTSAVASGPGGAGAEGAALPPAEIHRLLDRGHFDAAAEALGRHVGDGSPAAVPTLTIARARLAMNRGDTARALAELGRVKDQVEASHDHALAAFWSLQMARALVRAGDYGEAERRAGEAVERVGPLKIEAELTGAPRSEVATAAAFGASPEAIVAEAVATRGLAQSFASRHEDAKRTLEHAVRLARLTGEPRILSVALVSLAFALQRDDRLSEAKAVYEEALTAAEQAGDAGTLATTRLNLAALTKLQGDLGAAIRHLEAAVDLGRRSGRVATIRQALLNLANLDLYLGRLARARVSLDALAAQRADLAPQQQAQLLALEAEHAARSGDLEQAERLCLECAEAYEAMGRRIDGVEARLERVLFAVARAGADPRALGEEIDVASERLGTTGAHRALLALARGRVAALARDEWRARSAYDEALDAARAAGQRDWIWRSLEARAQLETERGHLIRARHDREEALITLEEIASKLPRDLREVFWNDARRKEIRAAAMLELMSSRTVPFTQQSAGAQAGAAPPQGEDRLARVLEINREIAGEHDLTRLLAKVTDHAIALLQAERGFIILQRPPRDELQQAAGEGAVDLSIHASRDQAGDDPHARFSSSIAERVISTGESVVTASARDDARMSDYVSVHQLMLQSVACVPIRQRSGQVIGALYLETRLSAAAKFEVELPTLTALADQVAIAIETARLVSENERRARELERANEELRAARAKLEELLGHRTAQLAATRRDLRSARAVIRGHFGYEGLVGTSEAMRRVYALIDRVKDTDIPILITGESGTGKEVVARTIHNASPRAKKPFVGVNCGAIPEHLLESELFGHVRGAFTGADRDRKGLFREVTGGTILLDEIGEMPQKMQAGLLRVLQEKVVRPVGGAREEPVDARVIAATHRDLADMVSRGTFREDLYYRLHVVEVRVPSLRQRIEDIPLLIDYFLGIFAARYGRDRRSVSRAALKRLSAYTWPGNVRQLENVLLNAWVLSDRPELESEDFELPDAAPRSLRGSLDSGAAPPPRAPAGGGAPASAGRAPPSSDPRRLETSLDAHKASERERILVALSSCNWNRVKAAQVVGLPRRTFYRRLKEYGIQ</sequence>
<evidence type="ECO:0000256" key="1">
    <source>
        <dbReference type="ARBA" id="ARBA00022741"/>
    </source>
</evidence>
<dbReference type="Gene3D" id="1.10.8.60">
    <property type="match status" value="1"/>
</dbReference>
<dbReference type="InterPro" id="IPR027417">
    <property type="entry name" value="P-loop_NTPase"/>
</dbReference>
<evidence type="ECO:0000256" key="6">
    <source>
        <dbReference type="PROSITE-ProRule" id="PRU10141"/>
    </source>
</evidence>
<evidence type="ECO:0000259" key="10">
    <source>
        <dbReference type="PROSITE" id="PS50045"/>
    </source>
</evidence>
<feature type="region of interest" description="Disordered" evidence="8">
    <location>
        <begin position="246"/>
        <end position="265"/>
    </location>
</feature>
<dbReference type="InterPro" id="IPR011990">
    <property type="entry name" value="TPR-like_helical_dom_sf"/>
</dbReference>
<dbReference type="PROSITE" id="PS00688">
    <property type="entry name" value="SIGMA54_INTERACT_3"/>
    <property type="match status" value="1"/>
</dbReference>
<evidence type="ECO:0000256" key="5">
    <source>
        <dbReference type="ARBA" id="ARBA00023163"/>
    </source>
</evidence>
<evidence type="ECO:0000256" key="7">
    <source>
        <dbReference type="SAM" id="Coils"/>
    </source>
</evidence>
<dbReference type="InterPro" id="IPR017441">
    <property type="entry name" value="Protein_kinase_ATP_BS"/>
</dbReference>
<evidence type="ECO:0000256" key="8">
    <source>
        <dbReference type="SAM" id="MobiDB-lite"/>
    </source>
</evidence>
<dbReference type="Gene3D" id="3.30.450.40">
    <property type="match status" value="1"/>
</dbReference>
<gene>
    <name evidence="11" type="ORF">POL72_21730</name>
</gene>
<dbReference type="Pfam" id="PF25601">
    <property type="entry name" value="AAA_lid_14"/>
    <property type="match status" value="1"/>
</dbReference>
<feature type="coiled-coil region" evidence="7">
    <location>
        <begin position="1189"/>
        <end position="1223"/>
    </location>
</feature>
<dbReference type="PROSITE" id="PS50045">
    <property type="entry name" value="SIGMA54_INTERACT_4"/>
    <property type="match status" value="1"/>
</dbReference>
<accession>A0ABT5C1V5</accession>
<proteinExistence type="predicted"/>
<dbReference type="InterPro" id="IPR000719">
    <property type="entry name" value="Prot_kinase_dom"/>
</dbReference>
<dbReference type="InterPro" id="IPR009057">
    <property type="entry name" value="Homeodomain-like_sf"/>
</dbReference>
<dbReference type="PANTHER" id="PTHR32071">
    <property type="entry name" value="TRANSCRIPTIONAL REGULATORY PROTEIN"/>
    <property type="match status" value="1"/>
</dbReference>
<dbReference type="InterPro" id="IPR025662">
    <property type="entry name" value="Sigma_54_int_dom_ATP-bd_1"/>
</dbReference>
<keyword evidence="1 6" id="KW-0547">Nucleotide-binding</keyword>
<dbReference type="CDD" id="cd14014">
    <property type="entry name" value="STKc_PknB_like"/>
    <property type="match status" value="1"/>
</dbReference>
<dbReference type="Pfam" id="PF00158">
    <property type="entry name" value="Sigma54_activat"/>
    <property type="match status" value="1"/>
</dbReference>
<dbReference type="PRINTS" id="PR01590">
    <property type="entry name" value="HTHFIS"/>
</dbReference>
<dbReference type="InterPro" id="IPR019734">
    <property type="entry name" value="TPR_rpt"/>
</dbReference>
<name>A0ABT5C1V5_9BACT</name>
<dbReference type="SMART" id="SM00065">
    <property type="entry name" value="GAF"/>
    <property type="match status" value="1"/>
</dbReference>
<dbReference type="SUPFAM" id="SSF46689">
    <property type="entry name" value="Homeodomain-like"/>
    <property type="match status" value="1"/>
</dbReference>
<dbReference type="SUPFAM" id="SSF52540">
    <property type="entry name" value="P-loop containing nucleoside triphosphate hydrolases"/>
    <property type="match status" value="2"/>
</dbReference>
<organism evidence="11 12">
    <name type="scientific">Sorangium atrum</name>
    <dbReference type="NCBI Taxonomy" id="2995308"/>
    <lineage>
        <taxon>Bacteria</taxon>
        <taxon>Pseudomonadati</taxon>
        <taxon>Myxococcota</taxon>
        <taxon>Polyangia</taxon>
        <taxon>Polyangiales</taxon>
        <taxon>Polyangiaceae</taxon>
        <taxon>Sorangium</taxon>
    </lineage>
</organism>
<evidence type="ECO:0000259" key="9">
    <source>
        <dbReference type="PROSITE" id="PS50011"/>
    </source>
</evidence>
<keyword evidence="5" id="KW-0804">Transcription</keyword>
<evidence type="ECO:0000313" key="12">
    <source>
        <dbReference type="Proteomes" id="UP001217485"/>
    </source>
</evidence>
<feature type="compositionally biased region" description="Low complexity" evidence="8">
    <location>
        <begin position="246"/>
        <end position="263"/>
    </location>
</feature>
<dbReference type="InterPro" id="IPR008271">
    <property type="entry name" value="Ser/Thr_kinase_AS"/>
</dbReference>
<dbReference type="InterPro" id="IPR011009">
    <property type="entry name" value="Kinase-like_dom_sf"/>
</dbReference>
<dbReference type="Proteomes" id="UP001217485">
    <property type="component" value="Unassembled WGS sequence"/>
</dbReference>
<evidence type="ECO:0000256" key="2">
    <source>
        <dbReference type="ARBA" id="ARBA00022840"/>
    </source>
</evidence>
<feature type="region of interest" description="Disordered" evidence="8">
    <location>
        <begin position="1503"/>
        <end position="1544"/>
    </location>
</feature>
<dbReference type="Pfam" id="PF13185">
    <property type="entry name" value="GAF_2"/>
    <property type="match status" value="1"/>
</dbReference>
<dbReference type="Pfam" id="PF02954">
    <property type="entry name" value="HTH_8"/>
    <property type="match status" value="1"/>
</dbReference>
<dbReference type="InterPro" id="IPR029016">
    <property type="entry name" value="GAF-like_dom_sf"/>
</dbReference>
<keyword evidence="3" id="KW-0805">Transcription regulation</keyword>
<dbReference type="Gene3D" id="1.25.40.10">
    <property type="entry name" value="Tetratricopeptide repeat domain"/>
    <property type="match status" value="1"/>
</dbReference>
<dbReference type="SUPFAM" id="SSF56112">
    <property type="entry name" value="Protein kinase-like (PK-like)"/>
    <property type="match status" value="1"/>
</dbReference>
<feature type="domain" description="Protein kinase" evidence="9">
    <location>
        <begin position="11"/>
        <end position="276"/>
    </location>
</feature>
<dbReference type="CDD" id="cd00009">
    <property type="entry name" value="AAA"/>
    <property type="match status" value="1"/>
</dbReference>
<feature type="compositionally biased region" description="Low complexity" evidence="8">
    <location>
        <begin position="396"/>
        <end position="424"/>
    </location>
</feature>